<feature type="domain" description="HTH tetR-type" evidence="3">
    <location>
        <begin position="13"/>
        <end position="73"/>
    </location>
</feature>
<sequence>MFNSSSSREHDAEARRGRLLKAAAAVFAKDGFEKASLRAICEKAKANVAAVKYYFGSKEGLYREVFLCSCQQSMDKDRPVTLADGGTPEETLRLWIHHLLDHVLLKRKANPVKSQIMAHEMREPTPCLNEFIKLIVRPFHEELQRIIAAVLGRSAVDEDCILYCHHIIGLCIHYDHCRVFVDRLGPPVPKTEEEVRRLAENISGFVLGALASRRGTPPKTSPRSKKTP</sequence>
<accession>A0ABW0KYA9</accession>
<dbReference type="InterPro" id="IPR036271">
    <property type="entry name" value="Tet_transcr_reg_TetR-rel_C_sf"/>
</dbReference>
<dbReference type="PRINTS" id="PR00455">
    <property type="entry name" value="HTHTETR"/>
</dbReference>
<dbReference type="PANTHER" id="PTHR30055">
    <property type="entry name" value="HTH-TYPE TRANSCRIPTIONAL REGULATOR RUTR"/>
    <property type="match status" value="1"/>
</dbReference>
<dbReference type="SUPFAM" id="SSF46689">
    <property type="entry name" value="Homeodomain-like"/>
    <property type="match status" value="1"/>
</dbReference>
<dbReference type="InterPro" id="IPR015292">
    <property type="entry name" value="Tscrpt_reg_YbiH_C"/>
</dbReference>
<keyword evidence="1 2" id="KW-0238">DNA-binding</keyword>
<evidence type="ECO:0000256" key="2">
    <source>
        <dbReference type="PROSITE-ProRule" id="PRU00335"/>
    </source>
</evidence>
<protein>
    <submittedName>
        <fullName evidence="4">TetR/AcrR family transcriptional regulator</fullName>
    </submittedName>
</protein>
<dbReference type="Gene3D" id="1.10.10.60">
    <property type="entry name" value="Homeodomain-like"/>
    <property type="match status" value="1"/>
</dbReference>
<evidence type="ECO:0000259" key="3">
    <source>
        <dbReference type="PROSITE" id="PS50977"/>
    </source>
</evidence>
<dbReference type="Gene3D" id="1.10.357.10">
    <property type="entry name" value="Tetracycline Repressor, domain 2"/>
    <property type="match status" value="1"/>
</dbReference>
<organism evidence="4 5">
    <name type="scientific">Prosthecobacter fluviatilis</name>
    <dbReference type="NCBI Taxonomy" id="445931"/>
    <lineage>
        <taxon>Bacteria</taxon>
        <taxon>Pseudomonadati</taxon>
        <taxon>Verrucomicrobiota</taxon>
        <taxon>Verrucomicrobiia</taxon>
        <taxon>Verrucomicrobiales</taxon>
        <taxon>Verrucomicrobiaceae</taxon>
        <taxon>Prosthecobacter</taxon>
    </lineage>
</organism>
<dbReference type="PROSITE" id="PS50977">
    <property type="entry name" value="HTH_TETR_2"/>
    <property type="match status" value="1"/>
</dbReference>
<dbReference type="RefSeq" id="WP_377171292.1">
    <property type="nucleotide sequence ID" value="NZ_JBHSMQ010000012.1"/>
</dbReference>
<name>A0ABW0KYA9_9BACT</name>
<dbReference type="SUPFAM" id="SSF48498">
    <property type="entry name" value="Tetracyclin repressor-like, C-terminal domain"/>
    <property type="match status" value="1"/>
</dbReference>
<dbReference type="Pfam" id="PF00440">
    <property type="entry name" value="TetR_N"/>
    <property type="match status" value="1"/>
</dbReference>
<dbReference type="InterPro" id="IPR009057">
    <property type="entry name" value="Homeodomain-like_sf"/>
</dbReference>
<dbReference type="Proteomes" id="UP001596052">
    <property type="component" value="Unassembled WGS sequence"/>
</dbReference>
<dbReference type="InterPro" id="IPR050109">
    <property type="entry name" value="HTH-type_TetR-like_transc_reg"/>
</dbReference>
<reference evidence="5" key="1">
    <citation type="journal article" date="2019" name="Int. J. Syst. Evol. Microbiol.">
        <title>The Global Catalogue of Microorganisms (GCM) 10K type strain sequencing project: providing services to taxonomists for standard genome sequencing and annotation.</title>
        <authorList>
            <consortium name="The Broad Institute Genomics Platform"/>
            <consortium name="The Broad Institute Genome Sequencing Center for Infectious Disease"/>
            <person name="Wu L."/>
            <person name="Ma J."/>
        </authorList>
    </citation>
    <scope>NUCLEOTIDE SEQUENCE [LARGE SCALE GENOMIC DNA]</scope>
    <source>
        <strain evidence="5">CGMCC 4.1469</strain>
    </source>
</reference>
<evidence type="ECO:0000313" key="5">
    <source>
        <dbReference type="Proteomes" id="UP001596052"/>
    </source>
</evidence>
<proteinExistence type="predicted"/>
<gene>
    <name evidence="4" type="ORF">ACFQDI_22705</name>
</gene>
<dbReference type="InterPro" id="IPR001647">
    <property type="entry name" value="HTH_TetR"/>
</dbReference>
<dbReference type="Pfam" id="PF09209">
    <property type="entry name" value="CecR_C"/>
    <property type="match status" value="1"/>
</dbReference>
<dbReference type="PANTHER" id="PTHR30055:SF226">
    <property type="entry name" value="HTH-TYPE TRANSCRIPTIONAL REGULATOR PKSA"/>
    <property type="match status" value="1"/>
</dbReference>
<evidence type="ECO:0000313" key="4">
    <source>
        <dbReference type="EMBL" id="MFC5457697.1"/>
    </source>
</evidence>
<feature type="DNA-binding region" description="H-T-H motif" evidence="2">
    <location>
        <begin position="36"/>
        <end position="55"/>
    </location>
</feature>
<keyword evidence="5" id="KW-1185">Reference proteome</keyword>
<comment type="caution">
    <text evidence="4">The sequence shown here is derived from an EMBL/GenBank/DDBJ whole genome shotgun (WGS) entry which is preliminary data.</text>
</comment>
<dbReference type="EMBL" id="JBHSMQ010000012">
    <property type="protein sequence ID" value="MFC5457697.1"/>
    <property type="molecule type" value="Genomic_DNA"/>
</dbReference>
<evidence type="ECO:0000256" key="1">
    <source>
        <dbReference type="ARBA" id="ARBA00023125"/>
    </source>
</evidence>